<proteinExistence type="predicted"/>
<keyword evidence="2" id="KW-1185">Reference proteome</keyword>
<evidence type="ECO:0000313" key="1">
    <source>
        <dbReference type="EMBL" id="MFC4655371.1"/>
    </source>
</evidence>
<organism evidence="1 2">
    <name type="scientific">Rheinheimera marina</name>
    <dbReference type="NCBI Taxonomy" id="1774958"/>
    <lineage>
        <taxon>Bacteria</taxon>
        <taxon>Pseudomonadati</taxon>
        <taxon>Pseudomonadota</taxon>
        <taxon>Gammaproteobacteria</taxon>
        <taxon>Chromatiales</taxon>
        <taxon>Chromatiaceae</taxon>
        <taxon>Rheinheimera</taxon>
    </lineage>
</organism>
<dbReference type="RefSeq" id="WP_377333872.1">
    <property type="nucleotide sequence ID" value="NZ_JBHSGB010000010.1"/>
</dbReference>
<protein>
    <submittedName>
        <fullName evidence="1">SapC family protein</fullName>
    </submittedName>
</protein>
<sequence length="243" mass="27294">MSLQIAPLNKEKHANTKIDVEQAFLHIKEEHLVPVSAHEFVRVGAELPVVFLKNEKAGAFEAIAMLSLQQGSNMMVNDGKWLGLYVPRAFRNFPLALMANPNDPADKDNLYICVAEGSPMVNTEKGYALFNEDGSQSEFLQKRSEAMADFLRQMEQTKEFNRTLAELDLLSPQSLTIELDGNKRELTGFYVIDEAKLNELDADKFALLRSKGMLPPIYAHLMSLQQVQRLGERQRQLNATAAA</sequence>
<comment type="caution">
    <text evidence="1">The sequence shown here is derived from an EMBL/GenBank/DDBJ whole genome shotgun (WGS) entry which is preliminary data.</text>
</comment>
<reference evidence="2" key="1">
    <citation type="journal article" date="2019" name="Int. J. Syst. Evol. Microbiol.">
        <title>The Global Catalogue of Microorganisms (GCM) 10K type strain sequencing project: providing services to taxonomists for standard genome sequencing and annotation.</title>
        <authorList>
            <consortium name="The Broad Institute Genomics Platform"/>
            <consortium name="The Broad Institute Genome Sequencing Center for Infectious Disease"/>
            <person name="Wu L."/>
            <person name="Ma J."/>
        </authorList>
    </citation>
    <scope>NUCLEOTIDE SEQUENCE [LARGE SCALE GENOMIC DNA]</scope>
    <source>
        <strain evidence="2">DT28</strain>
    </source>
</reference>
<evidence type="ECO:0000313" key="2">
    <source>
        <dbReference type="Proteomes" id="UP001595962"/>
    </source>
</evidence>
<dbReference type="InterPro" id="IPR010836">
    <property type="entry name" value="SapC"/>
</dbReference>
<dbReference type="Pfam" id="PF07277">
    <property type="entry name" value="SapC"/>
    <property type="match status" value="1"/>
</dbReference>
<dbReference type="EMBL" id="JBHSGB010000010">
    <property type="protein sequence ID" value="MFC4655371.1"/>
    <property type="molecule type" value="Genomic_DNA"/>
</dbReference>
<name>A0ABV9JM92_9GAMM</name>
<gene>
    <name evidence="1" type="ORF">ACFO3I_10145</name>
</gene>
<accession>A0ABV9JM92</accession>
<dbReference type="Proteomes" id="UP001595962">
    <property type="component" value="Unassembled WGS sequence"/>
</dbReference>